<comment type="caution">
    <text evidence="6">The sequence shown here is derived from an EMBL/GenBank/DDBJ whole genome shotgun (WGS) entry which is preliminary data.</text>
</comment>
<reference evidence="6 7" key="1">
    <citation type="submission" date="2018-06" db="EMBL/GenBank/DDBJ databases">
        <title>Chryseolinea flavus sp. nov., a member of the phylum Bacteroidetes isolated from soil.</title>
        <authorList>
            <person name="Li Y."/>
            <person name="Wang J."/>
        </authorList>
    </citation>
    <scope>NUCLEOTIDE SEQUENCE [LARGE SCALE GENOMIC DNA]</scope>
    <source>
        <strain evidence="6 7">SDU1-6</strain>
    </source>
</reference>
<dbReference type="InterPro" id="IPR036737">
    <property type="entry name" value="OmpA-like_sf"/>
</dbReference>
<proteinExistence type="predicted"/>
<dbReference type="Proteomes" id="UP000251889">
    <property type="component" value="Unassembled WGS sequence"/>
</dbReference>
<evidence type="ECO:0000313" key="6">
    <source>
        <dbReference type="EMBL" id="RAV97886.1"/>
    </source>
</evidence>
<evidence type="ECO:0000256" key="3">
    <source>
        <dbReference type="ARBA" id="ARBA00023237"/>
    </source>
</evidence>
<gene>
    <name evidence="6" type="ORF">DQQ10_26380</name>
</gene>
<evidence type="ECO:0000256" key="4">
    <source>
        <dbReference type="PROSITE-ProRule" id="PRU00473"/>
    </source>
</evidence>
<sequence>MLRWLILFVNIFLCGVAFGQNEKSLKSLRLEADQFYADEQFNLAIQYYRELTDQNITNPDVEYRLAECYRKVFQYTQAEAYYFKVHHHAAKTYPLSLYYYALMLKFNGNFDESIASFDEFINIYNQDKTLQEFVEQAIIDKAGSEIAKTESASDKMFVTLIPLTFNTPYNDYAPAVRDSVSIVITSGKVSSNRASIDERFGEAFTDNYYYEKTSQGWQDRTKQLFTVTNSRFNDGSGCFNRKGDKYYYTVCGQDGPQCKIYLTVFQRGKWSEPVALNNNINFNSTEAKHPTVYGNDTLVFASNRPGGHGGFDIWMSINSGNDNWGPAINFGRSVNTKLNEVSPTLTAYNNVLFFASDGHPGHGGLDVFMAKRMSTSDTVLYNLDLPFNSNRDDAFVSFDNRALYWSSNRIQGVGGFDIYSVKIPSVIAFISRISLKKRDARRMVNLQARTGANADQLTLNASRLEEKVDYDALSYEKKKIVQQIIDARVSNVQTTADQFGISVQEFQQLQAVAEKRYRESARGADQSDYLVKVQAPAPTANDLVVNGYLQDSLSGKRMAALKIVLTDKLGEIVKTTITNDEGKFRFTDVSSKQELFVRLEKGSSLLGRVPVVRDVEITQVKVIEEIRLENIYFDFDHYSIRPEASRVLDELAQQLINNPHAQVEIFAYADDRGSTEYNLKLTQKRGESVVGYLKNKGVDETGIAIIAKGKSATLSSSSVELRRQFDRRVELYVNGMPVMPELVKTFIAKKKMSWDQLAQHTGIPKTELKILNGVTESEINAFQPVRIPTRAKEISEVLLLKDF</sequence>
<dbReference type="CDD" id="cd07185">
    <property type="entry name" value="OmpA_C-like"/>
    <property type="match status" value="1"/>
</dbReference>
<dbReference type="Pfam" id="PF00691">
    <property type="entry name" value="OmpA"/>
    <property type="match status" value="1"/>
</dbReference>
<dbReference type="RefSeq" id="WP_112749949.1">
    <property type="nucleotide sequence ID" value="NZ_QMFY01000025.1"/>
</dbReference>
<dbReference type="GO" id="GO:0009279">
    <property type="term" value="C:cell outer membrane"/>
    <property type="evidence" value="ECO:0007669"/>
    <property type="project" value="UniProtKB-SubCell"/>
</dbReference>
<dbReference type="PANTHER" id="PTHR30329">
    <property type="entry name" value="STATOR ELEMENT OF FLAGELLAR MOTOR COMPLEX"/>
    <property type="match status" value="1"/>
</dbReference>
<organism evidence="6 7">
    <name type="scientific">Pseudochryseolinea flava</name>
    <dbReference type="NCBI Taxonomy" id="2059302"/>
    <lineage>
        <taxon>Bacteria</taxon>
        <taxon>Pseudomonadati</taxon>
        <taxon>Bacteroidota</taxon>
        <taxon>Cytophagia</taxon>
        <taxon>Cytophagales</taxon>
        <taxon>Fulvivirgaceae</taxon>
        <taxon>Pseudochryseolinea</taxon>
    </lineage>
</organism>
<dbReference type="AlphaFoldDB" id="A0A364XUN7"/>
<dbReference type="SUPFAM" id="SSF48452">
    <property type="entry name" value="TPR-like"/>
    <property type="match status" value="1"/>
</dbReference>
<protein>
    <recommendedName>
        <fullName evidence="5">OmpA-like domain-containing protein</fullName>
    </recommendedName>
</protein>
<comment type="subcellular location">
    <subcellularLocation>
        <location evidence="1">Cell outer membrane</location>
    </subcellularLocation>
</comment>
<dbReference type="Gene3D" id="1.25.40.10">
    <property type="entry name" value="Tetratricopeptide repeat domain"/>
    <property type="match status" value="1"/>
</dbReference>
<dbReference type="SUPFAM" id="SSF103088">
    <property type="entry name" value="OmpA-like"/>
    <property type="match status" value="1"/>
</dbReference>
<dbReference type="OrthoDB" id="901624at2"/>
<accession>A0A364XUN7</accession>
<dbReference type="EMBL" id="QMFY01000025">
    <property type="protein sequence ID" value="RAV97886.1"/>
    <property type="molecule type" value="Genomic_DNA"/>
</dbReference>
<dbReference type="InterPro" id="IPR006665">
    <property type="entry name" value="OmpA-like"/>
</dbReference>
<dbReference type="PANTHER" id="PTHR30329:SF21">
    <property type="entry name" value="LIPOPROTEIN YIAD-RELATED"/>
    <property type="match status" value="1"/>
</dbReference>
<dbReference type="InterPro" id="IPR050330">
    <property type="entry name" value="Bact_OuterMem_StrucFunc"/>
</dbReference>
<dbReference type="Gene3D" id="3.30.1330.60">
    <property type="entry name" value="OmpA-like domain"/>
    <property type="match status" value="1"/>
</dbReference>
<dbReference type="InterPro" id="IPR011990">
    <property type="entry name" value="TPR-like_helical_dom_sf"/>
</dbReference>
<evidence type="ECO:0000313" key="7">
    <source>
        <dbReference type="Proteomes" id="UP000251889"/>
    </source>
</evidence>
<dbReference type="PRINTS" id="PR01021">
    <property type="entry name" value="OMPADOMAIN"/>
</dbReference>
<evidence type="ECO:0000256" key="1">
    <source>
        <dbReference type="ARBA" id="ARBA00004442"/>
    </source>
</evidence>
<name>A0A364XUN7_9BACT</name>
<feature type="domain" description="OmpA-like" evidence="5">
    <location>
        <begin position="619"/>
        <end position="737"/>
    </location>
</feature>
<dbReference type="InterPro" id="IPR006664">
    <property type="entry name" value="OMP_bac"/>
</dbReference>
<keyword evidence="2 4" id="KW-0472">Membrane</keyword>
<evidence type="ECO:0000259" key="5">
    <source>
        <dbReference type="PROSITE" id="PS51123"/>
    </source>
</evidence>
<evidence type="ECO:0000256" key="2">
    <source>
        <dbReference type="ARBA" id="ARBA00023136"/>
    </source>
</evidence>
<dbReference type="PROSITE" id="PS51123">
    <property type="entry name" value="OMPA_2"/>
    <property type="match status" value="1"/>
</dbReference>
<keyword evidence="7" id="KW-1185">Reference proteome</keyword>
<keyword evidence="3" id="KW-0998">Cell outer membrane</keyword>